<dbReference type="EMBL" id="JAENRR010000087">
    <property type="protein sequence ID" value="MBK3519716.1"/>
    <property type="molecule type" value="Genomic_DNA"/>
</dbReference>
<gene>
    <name evidence="1" type="ORF">JIV24_20415</name>
</gene>
<reference evidence="1 2" key="1">
    <citation type="submission" date="2021-01" db="EMBL/GenBank/DDBJ databases">
        <title>Carboxyliciviraga sp.nov., isolated from coastal sediments.</title>
        <authorList>
            <person name="Lu D."/>
            <person name="Zhang T."/>
        </authorList>
    </citation>
    <scope>NUCLEOTIDE SEQUENCE [LARGE SCALE GENOMIC DNA]</scope>
    <source>
        <strain evidence="1 2">N1Y132</strain>
    </source>
</reference>
<proteinExistence type="predicted"/>
<organism evidence="1 2">
    <name type="scientific">Carboxylicivirga marina</name>
    <dbReference type="NCBI Taxonomy" id="2800988"/>
    <lineage>
        <taxon>Bacteria</taxon>
        <taxon>Pseudomonadati</taxon>
        <taxon>Bacteroidota</taxon>
        <taxon>Bacteroidia</taxon>
        <taxon>Marinilabiliales</taxon>
        <taxon>Marinilabiliaceae</taxon>
        <taxon>Carboxylicivirga</taxon>
    </lineage>
</organism>
<evidence type="ECO:0000313" key="1">
    <source>
        <dbReference type="EMBL" id="MBK3519716.1"/>
    </source>
</evidence>
<comment type="caution">
    <text evidence="1">The sequence shown here is derived from an EMBL/GenBank/DDBJ whole genome shotgun (WGS) entry which is preliminary data.</text>
</comment>
<dbReference type="Proteomes" id="UP000605676">
    <property type="component" value="Unassembled WGS sequence"/>
</dbReference>
<keyword evidence="2" id="KW-1185">Reference proteome</keyword>
<accession>A0ABS1HQ72</accession>
<sequence length="199" mass="23605">MQLENFIRKLTSKNLITNVSLERPNYVQPEDRILYRAHRLVIVLGMLNTKNGLSKDVIACIDFLLRNPNYQKKFILEYFQGQKNILAKITKFSTDTQEEFDFNIVQYRSVPWDLRFNDMFLFLYARDLISISGNNKDKNLRIHLSTFGGEYFKKIKEVFSSEINFLELFGTKMQEKKAITIITDIIPKSFWRKNEKLNN</sequence>
<protein>
    <submittedName>
        <fullName evidence="1">Uncharacterized protein</fullName>
    </submittedName>
</protein>
<evidence type="ECO:0000313" key="2">
    <source>
        <dbReference type="Proteomes" id="UP000605676"/>
    </source>
</evidence>
<name>A0ABS1HQ72_9BACT</name>
<dbReference type="RefSeq" id="WP_200466935.1">
    <property type="nucleotide sequence ID" value="NZ_JAENRR010000087.1"/>
</dbReference>